<evidence type="ECO:0000313" key="3">
    <source>
        <dbReference type="EMBL" id="KAK6144950.1"/>
    </source>
</evidence>
<dbReference type="Proteomes" id="UP001318860">
    <property type="component" value="Unassembled WGS sequence"/>
</dbReference>
<keyword evidence="4" id="KW-1185">Reference proteome</keyword>
<gene>
    <name evidence="3" type="ORF">DH2020_021770</name>
</gene>
<dbReference type="PANTHER" id="PTHR31672:SF9">
    <property type="entry name" value="F-BOX DOMAIN-CONTAINING PROTEIN"/>
    <property type="match status" value="1"/>
</dbReference>
<feature type="domain" description="F-box" evidence="1">
    <location>
        <begin position="28"/>
        <end position="62"/>
    </location>
</feature>
<accession>A0ABR0WCU9</accession>
<dbReference type="InterPro" id="IPR050796">
    <property type="entry name" value="SCF_F-box_component"/>
</dbReference>
<feature type="domain" description="F-box protein At3g26010-like beta-propeller" evidence="2">
    <location>
        <begin position="124"/>
        <end position="287"/>
    </location>
</feature>
<dbReference type="Pfam" id="PF00646">
    <property type="entry name" value="F-box"/>
    <property type="match status" value="1"/>
</dbReference>
<sequence length="426" mass="48635">MVVSLNVKRVLIYMLGMDSSAERVEIIDDILMDILIRLPEKSIFRFMCVSKRWTDIITNPFFLQTRSRRRCRGGRLLALIESKIFHVYSTKPLRGWPPPMNILPVIDDDHRTSICKYVPKLLGYFINSSNGLILCGRHPYHQYHVLNPVSRKWVTLPPPPPVALDGYERKSIGLMCQENTSELAADYTVIRAAAHSNDNTMRIESYSSRTGKWVVKILAAADSLGLLKLCEPPVVANGVFHWYSALHFGFIGVYDPKHDENHVQLLEPPKDVVLNENFVSRTIMRSPADNTLWYGFITRDKLQFFMLNGYNGSSGYSPTTTIPGTEWVLMHSVSIDSLRKEAGLPPGVKGECYNSRQKNTTIFLESLIQWNPLVALLRQGPRVFLYNLETKSIQWLQLHGRPHNYGCDPKLVCPYIEPCFLSSYCL</sequence>
<comment type="caution">
    <text evidence="3">The sequence shown here is derived from an EMBL/GenBank/DDBJ whole genome shotgun (WGS) entry which is preliminary data.</text>
</comment>
<dbReference type="PANTHER" id="PTHR31672">
    <property type="entry name" value="BNACNNG10540D PROTEIN"/>
    <property type="match status" value="1"/>
</dbReference>
<organism evidence="3 4">
    <name type="scientific">Rehmannia glutinosa</name>
    <name type="common">Chinese foxglove</name>
    <dbReference type="NCBI Taxonomy" id="99300"/>
    <lineage>
        <taxon>Eukaryota</taxon>
        <taxon>Viridiplantae</taxon>
        <taxon>Streptophyta</taxon>
        <taxon>Embryophyta</taxon>
        <taxon>Tracheophyta</taxon>
        <taxon>Spermatophyta</taxon>
        <taxon>Magnoliopsida</taxon>
        <taxon>eudicotyledons</taxon>
        <taxon>Gunneridae</taxon>
        <taxon>Pentapetalae</taxon>
        <taxon>asterids</taxon>
        <taxon>lamiids</taxon>
        <taxon>Lamiales</taxon>
        <taxon>Orobanchaceae</taxon>
        <taxon>Rehmannieae</taxon>
        <taxon>Rehmannia</taxon>
    </lineage>
</organism>
<evidence type="ECO:0000259" key="1">
    <source>
        <dbReference type="Pfam" id="PF00646"/>
    </source>
</evidence>
<dbReference type="SUPFAM" id="SSF81383">
    <property type="entry name" value="F-box domain"/>
    <property type="match status" value="1"/>
</dbReference>
<reference evidence="3 4" key="1">
    <citation type="journal article" date="2021" name="Comput. Struct. Biotechnol. J.">
        <title>De novo genome assembly of the potent medicinal plant Rehmannia glutinosa using nanopore technology.</title>
        <authorList>
            <person name="Ma L."/>
            <person name="Dong C."/>
            <person name="Song C."/>
            <person name="Wang X."/>
            <person name="Zheng X."/>
            <person name="Niu Y."/>
            <person name="Chen S."/>
            <person name="Feng W."/>
        </authorList>
    </citation>
    <scope>NUCLEOTIDE SEQUENCE [LARGE SCALE GENOMIC DNA]</scope>
    <source>
        <strain evidence="3">DH-2019</strain>
    </source>
</reference>
<evidence type="ECO:0000259" key="2">
    <source>
        <dbReference type="Pfam" id="PF24750"/>
    </source>
</evidence>
<name>A0ABR0WCU9_REHGL</name>
<dbReference type="InterPro" id="IPR036047">
    <property type="entry name" value="F-box-like_dom_sf"/>
</dbReference>
<dbReference type="InterPro" id="IPR001810">
    <property type="entry name" value="F-box_dom"/>
</dbReference>
<protein>
    <recommendedName>
        <fullName evidence="5">F-box domain-containing protein</fullName>
    </recommendedName>
</protein>
<dbReference type="Pfam" id="PF24750">
    <property type="entry name" value="b-prop_At3g26010-like"/>
    <property type="match status" value="1"/>
</dbReference>
<proteinExistence type="predicted"/>
<evidence type="ECO:0008006" key="5">
    <source>
        <dbReference type="Google" id="ProtNLM"/>
    </source>
</evidence>
<dbReference type="InterPro" id="IPR056592">
    <property type="entry name" value="Beta-prop_At3g26010-like"/>
</dbReference>
<evidence type="ECO:0000313" key="4">
    <source>
        <dbReference type="Proteomes" id="UP001318860"/>
    </source>
</evidence>
<dbReference type="EMBL" id="JABTTQ020000012">
    <property type="protein sequence ID" value="KAK6144950.1"/>
    <property type="molecule type" value="Genomic_DNA"/>
</dbReference>